<proteinExistence type="predicted"/>
<evidence type="ECO:0000313" key="1">
    <source>
        <dbReference type="EMBL" id="KAI7738375.1"/>
    </source>
</evidence>
<organism evidence="1 2">
    <name type="scientific">Ambrosia artemisiifolia</name>
    <name type="common">Common ragweed</name>
    <dbReference type="NCBI Taxonomy" id="4212"/>
    <lineage>
        <taxon>Eukaryota</taxon>
        <taxon>Viridiplantae</taxon>
        <taxon>Streptophyta</taxon>
        <taxon>Embryophyta</taxon>
        <taxon>Tracheophyta</taxon>
        <taxon>Spermatophyta</taxon>
        <taxon>Magnoliopsida</taxon>
        <taxon>eudicotyledons</taxon>
        <taxon>Gunneridae</taxon>
        <taxon>Pentapetalae</taxon>
        <taxon>asterids</taxon>
        <taxon>campanulids</taxon>
        <taxon>Asterales</taxon>
        <taxon>Asteraceae</taxon>
        <taxon>Asteroideae</taxon>
        <taxon>Heliantheae alliance</taxon>
        <taxon>Heliantheae</taxon>
        <taxon>Ambrosia</taxon>
    </lineage>
</organism>
<accession>A0AAD5CBK7</accession>
<protein>
    <submittedName>
        <fullName evidence="1">Uncharacterized protein</fullName>
    </submittedName>
</protein>
<evidence type="ECO:0000313" key="2">
    <source>
        <dbReference type="Proteomes" id="UP001206925"/>
    </source>
</evidence>
<reference evidence="1" key="1">
    <citation type="submission" date="2022-06" db="EMBL/GenBank/DDBJ databases">
        <title>Uncovering the hologenomic basis of an extraordinary plant invasion.</title>
        <authorList>
            <person name="Bieker V.C."/>
            <person name="Martin M.D."/>
            <person name="Gilbert T."/>
            <person name="Hodgins K."/>
            <person name="Battlay P."/>
            <person name="Petersen B."/>
            <person name="Wilson J."/>
        </authorList>
    </citation>
    <scope>NUCLEOTIDE SEQUENCE</scope>
    <source>
        <strain evidence="1">AA19_3_7</strain>
        <tissue evidence="1">Leaf</tissue>
    </source>
</reference>
<dbReference type="AlphaFoldDB" id="A0AAD5CBK7"/>
<comment type="caution">
    <text evidence="1">The sequence shown here is derived from an EMBL/GenBank/DDBJ whole genome shotgun (WGS) entry which is preliminary data.</text>
</comment>
<dbReference type="EMBL" id="JAMZMK010008822">
    <property type="protein sequence ID" value="KAI7738375.1"/>
    <property type="molecule type" value="Genomic_DNA"/>
</dbReference>
<gene>
    <name evidence="1" type="ORF">M8C21_008438</name>
</gene>
<name>A0AAD5CBK7_AMBAR</name>
<sequence>MLKGAYIPLTREMVTLLRFDGPGMAVLVRGFERAHARPPGARKKAKMETKTTTYRKRLKVRTVEVSVVVFGKQIVEEDMMLLISNECNGSNLS</sequence>
<dbReference type="Proteomes" id="UP001206925">
    <property type="component" value="Unassembled WGS sequence"/>
</dbReference>
<keyword evidence="2" id="KW-1185">Reference proteome</keyword>